<dbReference type="PANTHER" id="PTHR10465:SF0">
    <property type="entry name" value="SARCALUMENIN"/>
    <property type="match status" value="1"/>
</dbReference>
<evidence type="ECO:0000256" key="3">
    <source>
        <dbReference type="ARBA" id="ARBA00022801"/>
    </source>
</evidence>
<keyword evidence="3" id="KW-0378">Hydrolase</keyword>
<evidence type="ECO:0000313" key="9">
    <source>
        <dbReference type="Proteomes" id="UP000054874"/>
    </source>
</evidence>
<dbReference type="InterPro" id="IPR027094">
    <property type="entry name" value="Mitofusin_fam"/>
</dbReference>
<dbReference type="InterPro" id="IPR045063">
    <property type="entry name" value="Dynamin_N"/>
</dbReference>
<evidence type="ECO:0000256" key="5">
    <source>
        <dbReference type="ARBA" id="ARBA00023136"/>
    </source>
</evidence>
<comment type="subcellular location">
    <subcellularLocation>
        <location evidence="1">Membrane</location>
    </subcellularLocation>
</comment>
<dbReference type="GO" id="GO:0008053">
    <property type="term" value="P:mitochondrial fusion"/>
    <property type="evidence" value="ECO:0007669"/>
    <property type="project" value="TreeGrafter"/>
</dbReference>
<gene>
    <name evidence="8" type="ORF">ASU35_05360</name>
</gene>
<reference evidence="8 9" key="1">
    <citation type="submission" date="2015-11" db="EMBL/GenBank/DDBJ databases">
        <title>Butyribacter intestini gen. nov., sp. nov., a butyric acid-producing bacterium of the family Lachnospiraceae isolated from the human faeces.</title>
        <authorList>
            <person name="Zou Y."/>
            <person name="Xue W."/>
            <person name="Luo G."/>
            <person name="Lv M."/>
        </authorList>
    </citation>
    <scope>NUCLEOTIDE SEQUENCE [LARGE SCALE GENOMIC DNA]</scope>
    <source>
        <strain evidence="8 9">ACET-33324</strain>
    </source>
</reference>
<evidence type="ECO:0000259" key="7">
    <source>
        <dbReference type="Pfam" id="PF00350"/>
    </source>
</evidence>
<protein>
    <recommendedName>
        <fullName evidence="7">Dynamin N-terminal domain-containing protein</fullName>
    </recommendedName>
</protein>
<dbReference type="EMBL" id="LNAM01000013">
    <property type="protein sequence ID" value="KSV60389.1"/>
    <property type="molecule type" value="Genomic_DNA"/>
</dbReference>
<keyword evidence="5" id="KW-0472">Membrane</keyword>
<dbReference type="InterPro" id="IPR027417">
    <property type="entry name" value="P-loop_NTPase"/>
</dbReference>
<dbReference type="STRING" id="290052.ASU35_05360"/>
<dbReference type="GO" id="GO:0005525">
    <property type="term" value="F:GTP binding"/>
    <property type="evidence" value="ECO:0007669"/>
    <property type="project" value="UniProtKB-KW"/>
</dbReference>
<dbReference type="GO" id="GO:0003924">
    <property type="term" value="F:GTPase activity"/>
    <property type="evidence" value="ECO:0007669"/>
    <property type="project" value="InterPro"/>
</dbReference>
<dbReference type="OrthoDB" id="9816479at2"/>
<evidence type="ECO:0000256" key="6">
    <source>
        <dbReference type="SAM" id="Coils"/>
    </source>
</evidence>
<dbReference type="RefSeq" id="WP_058351365.1">
    <property type="nucleotide sequence ID" value="NZ_CABMMD010000013.1"/>
</dbReference>
<feature type="coiled-coil region" evidence="6">
    <location>
        <begin position="513"/>
        <end position="544"/>
    </location>
</feature>
<dbReference type="Gene3D" id="3.40.50.300">
    <property type="entry name" value="P-loop containing nucleotide triphosphate hydrolases"/>
    <property type="match status" value="1"/>
</dbReference>
<comment type="caution">
    <text evidence="8">The sequence shown here is derived from an EMBL/GenBank/DDBJ whole genome shotgun (WGS) entry which is preliminary data.</text>
</comment>
<dbReference type="Pfam" id="PF00350">
    <property type="entry name" value="Dynamin_N"/>
    <property type="match status" value="1"/>
</dbReference>
<dbReference type="SUPFAM" id="SSF52540">
    <property type="entry name" value="P-loop containing nucleoside triphosphate hydrolases"/>
    <property type="match status" value="1"/>
</dbReference>
<dbReference type="GO" id="GO:0016020">
    <property type="term" value="C:membrane"/>
    <property type="evidence" value="ECO:0007669"/>
    <property type="project" value="UniProtKB-SubCell"/>
</dbReference>
<keyword evidence="9" id="KW-1185">Reference proteome</keyword>
<accession>A0A0V8QIK2</accession>
<name>A0A0V8QIK2_9FIRM</name>
<keyword evidence="2" id="KW-0547">Nucleotide-binding</keyword>
<dbReference type="PANTHER" id="PTHR10465">
    <property type="entry name" value="TRANSMEMBRANE GTPASE FZO1"/>
    <property type="match status" value="1"/>
</dbReference>
<evidence type="ECO:0000256" key="4">
    <source>
        <dbReference type="ARBA" id="ARBA00023134"/>
    </source>
</evidence>
<keyword evidence="4" id="KW-0342">GTP-binding</keyword>
<organism evidence="8 9">
    <name type="scientific">Acetivibrio ethanolgignens</name>
    <dbReference type="NCBI Taxonomy" id="290052"/>
    <lineage>
        <taxon>Bacteria</taxon>
        <taxon>Bacillati</taxon>
        <taxon>Bacillota</taxon>
        <taxon>Clostridia</taxon>
        <taxon>Eubacteriales</taxon>
        <taxon>Oscillospiraceae</taxon>
        <taxon>Acetivibrio</taxon>
    </lineage>
</organism>
<proteinExistence type="predicted"/>
<feature type="domain" description="Dynamin N-terminal" evidence="7">
    <location>
        <begin position="155"/>
        <end position="344"/>
    </location>
</feature>
<sequence length="853" mass="98845">MTRIKIVSNPYERSIKYFAFNEFVKDWEDIRVKNPNSRLREDESGKSFLPFKIKEIVDIIIHDYHVGAEKVELYFDGTQDEYEEIYNVCNDPEVSEKISLFKTEEFLENARDILKNTKECFERVHPIIEKIVRDDAAVIRNLNKVSDALDDIIPICVFGNYSAGKSTFINALIGSEVLTCGGTVVTAKIYRIERSSHEDRARIKFTFREKDVELFFENTNFRVMKGDNELVDSIKKAIEESKEIDMFVYVKIALDLINGYEKKEKEEYEIGNVIQLEIPFSRNGILGSSQNKFVIFDTPGSNSNSNTEHSKVLAEALDGFSNGIPVWVSTYENLDTNDNADLCSRILEIKALDKRFTMIVCNRADQADLEGECLGEAQVSEILEYNSVEEMYASGIYFVSSIMGIGSKNNGELTDKFYKKIYRQQIDAYEDPEDEYYTSLYKFNIMPEQIKKRALEYSADCTNLVYANSGLFCIEKEMESFASRHAAYNKCQMVYIFLNDVIDETNKRIEYRTESLKRTREARKRELESAKAQLIELIMKTESDMDFSFEKAAKTFVKELTTERVSYSHTVEEIDAINDKVWQENAGNTDIERREEAYEESRSSMWDHLKTNSKSLFKGNVISSVKSMATELARDYKDVQEQKDRRDTVSKDIDKATSDRVIRGVVHEYKKNTLAAKDEVSAALKEYWLANAQELRNRLVEIITETDALTSTQREELQTIIMNYEPLEFNDDADNIFIKARFLRGNFLGLRSNDSEKLNTKRLTDIYNDRIRKNIKEIAVMLNESCLGSFRNWVQKLQSVIEQNITDYNPRLRDMADMIREETEKIAELEEDQRTIGASLEAIKELMSWKTLE</sequence>
<evidence type="ECO:0000256" key="1">
    <source>
        <dbReference type="ARBA" id="ARBA00004370"/>
    </source>
</evidence>
<keyword evidence="6" id="KW-0175">Coiled coil</keyword>
<dbReference type="AlphaFoldDB" id="A0A0V8QIK2"/>
<dbReference type="Proteomes" id="UP000054874">
    <property type="component" value="Unassembled WGS sequence"/>
</dbReference>
<evidence type="ECO:0000313" key="8">
    <source>
        <dbReference type="EMBL" id="KSV60389.1"/>
    </source>
</evidence>
<evidence type="ECO:0000256" key="2">
    <source>
        <dbReference type="ARBA" id="ARBA00022741"/>
    </source>
</evidence>